<protein>
    <submittedName>
        <fullName evidence="10">Uncharacterized protein</fullName>
    </submittedName>
</protein>
<gene>
    <name evidence="10" type="ORF">Fcan01_16318</name>
</gene>
<keyword evidence="9" id="KW-0732">Signal</keyword>
<keyword evidence="11" id="KW-1185">Reference proteome</keyword>
<feature type="transmembrane region" description="Helical" evidence="8">
    <location>
        <begin position="668"/>
        <end position="691"/>
    </location>
</feature>
<dbReference type="PANTHER" id="PTHR42643:SF24">
    <property type="entry name" value="IONOTROPIC RECEPTOR 60A"/>
    <property type="match status" value="1"/>
</dbReference>
<reference evidence="10 11" key="1">
    <citation type="submission" date="2015-12" db="EMBL/GenBank/DDBJ databases">
        <title>The genome of Folsomia candida.</title>
        <authorList>
            <person name="Faddeeva A."/>
            <person name="Derks M.F."/>
            <person name="Anvar Y."/>
            <person name="Smit S."/>
            <person name="Van Straalen N."/>
            <person name="Roelofs D."/>
        </authorList>
    </citation>
    <scope>NUCLEOTIDE SEQUENCE [LARGE SCALE GENOMIC DNA]</scope>
    <source>
        <strain evidence="10 11">VU population</strain>
        <tissue evidence="10">Whole body</tissue>
    </source>
</reference>
<organism evidence="10 11">
    <name type="scientific">Folsomia candida</name>
    <name type="common">Springtail</name>
    <dbReference type="NCBI Taxonomy" id="158441"/>
    <lineage>
        <taxon>Eukaryota</taxon>
        <taxon>Metazoa</taxon>
        <taxon>Ecdysozoa</taxon>
        <taxon>Arthropoda</taxon>
        <taxon>Hexapoda</taxon>
        <taxon>Collembola</taxon>
        <taxon>Entomobryomorpha</taxon>
        <taxon>Isotomoidea</taxon>
        <taxon>Isotomidae</taxon>
        <taxon>Proisotominae</taxon>
        <taxon>Folsomia</taxon>
    </lineage>
</organism>
<evidence type="ECO:0000313" key="10">
    <source>
        <dbReference type="EMBL" id="OXA48746.1"/>
    </source>
</evidence>
<keyword evidence="3 8" id="KW-0812">Transmembrane</keyword>
<feature type="chain" id="PRO_5012013888" evidence="9">
    <location>
        <begin position="17"/>
        <end position="716"/>
    </location>
</feature>
<evidence type="ECO:0000313" key="11">
    <source>
        <dbReference type="Proteomes" id="UP000198287"/>
    </source>
</evidence>
<dbReference type="OrthoDB" id="8299140at2759"/>
<evidence type="ECO:0000256" key="1">
    <source>
        <dbReference type="ARBA" id="ARBA00004651"/>
    </source>
</evidence>
<accession>A0A226DX18</accession>
<evidence type="ECO:0000256" key="3">
    <source>
        <dbReference type="ARBA" id="ARBA00022692"/>
    </source>
</evidence>
<feature type="transmembrane region" description="Helical" evidence="8">
    <location>
        <begin position="376"/>
        <end position="399"/>
    </location>
</feature>
<name>A0A226DX18_FOLCA</name>
<feature type="transmembrane region" description="Helical" evidence="8">
    <location>
        <begin position="320"/>
        <end position="339"/>
    </location>
</feature>
<evidence type="ECO:0000256" key="6">
    <source>
        <dbReference type="ARBA" id="ARBA00023170"/>
    </source>
</evidence>
<evidence type="ECO:0000256" key="7">
    <source>
        <dbReference type="ARBA" id="ARBA00023180"/>
    </source>
</evidence>
<evidence type="ECO:0000256" key="4">
    <source>
        <dbReference type="ARBA" id="ARBA00022989"/>
    </source>
</evidence>
<keyword evidence="4 8" id="KW-1133">Transmembrane helix</keyword>
<keyword evidence="2" id="KW-1003">Cell membrane</keyword>
<dbReference type="AlphaFoldDB" id="A0A226DX18"/>
<feature type="signal peptide" evidence="9">
    <location>
        <begin position="1"/>
        <end position="16"/>
    </location>
</feature>
<evidence type="ECO:0000256" key="8">
    <source>
        <dbReference type="SAM" id="Phobius"/>
    </source>
</evidence>
<dbReference type="EMBL" id="LNIX01000011">
    <property type="protein sequence ID" value="OXA48746.1"/>
    <property type="molecule type" value="Genomic_DNA"/>
</dbReference>
<dbReference type="GO" id="GO:0005886">
    <property type="term" value="C:plasma membrane"/>
    <property type="evidence" value="ECO:0007669"/>
    <property type="project" value="UniProtKB-SubCell"/>
</dbReference>
<sequence length="716" mass="82427">MIKLCITLLLPGLIDSAETVSTLDNFLTFRDTNCDLHIIHDAVDSDIFHTKGHQIQPRVIIHSESPYKPGTIDVFQTRPGPCHVSLFLINFYRFPQICCQEENHDLPRLFEIAQNWQLHFIEDNLKRPIPTKNMYTVILANGEKSSQVYNNKQIFSQNIYNFAVLYISGNRIVNICIKTFDISQNVKCFEKVLPTSKLFTELLHLAPKFWTVSYDQKKLPNLKLINAPISLNPFNQSGDPFTVEHLARSVFNRANVTAVSLFTCIELHTACGWVRLRKISLGDGYAKSAPVMWAGYQFLSCFKETFISFKFYVFPFQKEVWVTLFVSIVTVVTSIYLYIKLFTGERKISFCPWLFILSTLFEEPPAISDKKLEAHFIFRFVLGSWCLVSVILTNCYNGLMITDLNAPLGSVQPKSFRDLICWQNGQLGGHQNRKELEEYVDPSLLTWYSLAVTAHTNQYSLDENYTNFRNPYVSKDCFKLLSPAQEHLSYRVPYFQFVSFLLTEYSKSRESSHSFKNNDVISPATELLYLNLLHPRQGQFPGGLDYSKNQYLPDDVNRKIETEIVDCSQKNVFVTSDEDFHVQYKFLKENYFSKEFYTGKDVLDSKLVALVFFKEGYSKVPRYSEGLVETGIYARIEEEIETRQVLDRIRGKKRVIEDETKPFGLNGAIFTLFILCGCVILGAATSFVCGAKVPNWVSQTRLQLETRLNFVPPIIL</sequence>
<dbReference type="Gene3D" id="1.10.287.70">
    <property type="match status" value="1"/>
</dbReference>
<keyword evidence="6" id="KW-0675">Receptor</keyword>
<evidence type="ECO:0000256" key="2">
    <source>
        <dbReference type="ARBA" id="ARBA00022475"/>
    </source>
</evidence>
<proteinExistence type="predicted"/>
<dbReference type="InterPro" id="IPR052192">
    <property type="entry name" value="Insect_Ionotropic_Sensory_Rcpt"/>
</dbReference>
<comment type="subcellular location">
    <subcellularLocation>
        <location evidence="1">Cell membrane</location>
        <topology evidence="1">Multi-pass membrane protein</topology>
    </subcellularLocation>
</comment>
<dbReference type="Proteomes" id="UP000198287">
    <property type="component" value="Unassembled WGS sequence"/>
</dbReference>
<keyword evidence="5 8" id="KW-0472">Membrane</keyword>
<evidence type="ECO:0000256" key="5">
    <source>
        <dbReference type="ARBA" id="ARBA00023136"/>
    </source>
</evidence>
<evidence type="ECO:0000256" key="9">
    <source>
        <dbReference type="SAM" id="SignalP"/>
    </source>
</evidence>
<keyword evidence="7" id="KW-0325">Glycoprotein</keyword>
<comment type="caution">
    <text evidence="10">The sequence shown here is derived from an EMBL/GenBank/DDBJ whole genome shotgun (WGS) entry which is preliminary data.</text>
</comment>
<dbReference type="PANTHER" id="PTHR42643">
    <property type="entry name" value="IONOTROPIC RECEPTOR 20A-RELATED"/>
    <property type="match status" value="1"/>
</dbReference>